<accession>A0AAV9D5B1</accession>
<keyword evidence="3" id="KW-1185">Reference proteome</keyword>
<evidence type="ECO:0000313" key="2">
    <source>
        <dbReference type="EMBL" id="KAK1295298.1"/>
    </source>
</evidence>
<reference evidence="2" key="2">
    <citation type="submission" date="2023-06" db="EMBL/GenBank/DDBJ databases">
        <authorList>
            <person name="Ma L."/>
            <person name="Liu K.-W."/>
            <person name="Li Z."/>
            <person name="Hsiao Y.-Y."/>
            <person name="Qi Y."/>
            <person name="Fu T."/>
            <person name="Tang G."/>
            <person name="Zhang D."/>
            <person name="Sun W.-H."/>
            <person name="Liu D.-K."/>
            <person name="Li Y."/>
            <person name="Chen G.-Z."/>
            <person name="Liu X.-D."/>
            <person name="Liao X.-Y."/>
            <person name="Jiang Y.-T."/>
            <person name="Yu X."/>
            <person name="Hao Y."/>
            <person name="Huang J."/>
            <person name="Zhao X.-W."/>
            <person name="Ke S."/>
            <person name="Chen Y.-Y."/>
            <person name="Wu W.-L."/>
            <person name="Hsu J.-L."/>
            <person name="Lin Y.-F."/>
            <person name="Huang M.-D."/>
            <person name="Li C.-Y."/>
            <person name="Huang L."/>
            <person name="Wang Z.-W."/>
            <person name="Zhao X."/>
            <person name="Zhong W.-Y."/>
            <person name="Peng D.-H."/>
            <person name="Ahmad S."/>
            <person name="Lan S."/>
            <person name="Zhang J.-S."/>
            <person name="Tsai W.-C."/>
            <person name="Van De Peer Y."/>
            <person name="Liu Z.-J."/>
        </authorList>
    </citation>
    <scope>NUCLEOTIDE SEQUENCE</scope>
    <source>
        <strain evidence="2">CP</strain>
        <tissue evidence="2">Leaves</tissue>
    </source>
</reference>
<protein>
    <recommendedName>
        <fullName evidence="4">Peroxin-19</fullName>
    </recommendedName>
</protein>
<feature type="compositionally biased region" description="Basic and acidic residues" evidence="1">
    <location>
        <begin position="38"/>
        <end position="55"/>
    </location>
</feature>
<dbReference type="PANTHER" id="PTHR36759">
    <property type="entry name" value="DYNEIN BETA CHAIN, CILIARY PROTEIN"/>
    <property type="match status" value="1"/>
</dbReference>
<dbReference type="PANTHER" id="PTHR36759:SF1">
    <property type="entry name" value="DYNEIN BETA CHAIN, CILIARY PROTEIN"/>
    <property type="match status" value="1"/>
</dbReference>
<organism evidence="2 3">
    <name type="scientific">Acorus calamus</name>
    <name type="common">Sweet flag</name>
    <dbReference type="NCBI Taxonomy" id="4465"/>
    <lineage>
        <taxon>Eukaryota</taxon>
        <taxon>Viridiplantae</taxon>
        <taxon>Streptophyta</taxon>
        <taxon>Embryophyta</taxon>
        <taxon>Tracheophyta</taxon>
        <taxon>Spermatophyta</taxon>
        <taxon>Magnoliopsida</taxon>
        <taxon>Liliopsida</taxon>
        <taxon>Acoraceae</taxon>
        <taxon>Acorus</taxon>
    </lineage>
</organism>
<sequence>MGQALRRMARRPPPQPRITNVERPVNGADRPPASGPEEVMKRVGNEGGVLEERDPGFDAMLNEMVGRINSKPGGKLEMGEAHAKATDTKSTPGWDVEKPVPAGTLNVAQLRQILFLHQGKSEDHQGPMDIPDIAKKFKLTANEVQQILKFLSLPPEDGKKNTQQ</sequence>
<feature type="region of interest" description="Disordered" evidence="1">
    <location>
        <begin position="1"/>
        <end position="55"/>
    </location>
</feature>
<evidence type="ECO:0000256" key="1">
    <source>
        <dbReference type="SAM" id="MobiDB-lite"/>
    </source>
</evidence>
<evidence type="ECO:0008006" key="4">
    <source>
        <dbReference type="Google" id="ProtNLM"/>
    </source>
</evidence>
<proteinExistence type="predicted"/>
<feature type="compositionally biased region" description="Basic and acidic residues" evidence="1">
    <location>
        <begin position="77"/>
        <end position="87"/>
    </location>
</feature>
<comment type="caution">
    <text evidence="2">The sequence shown here is derived from an EMBL/GenBank/DDBJ whole genome shotgun (WGS) entry which is preliminary data.</text>
</comment>
<feature type="region of interest" description="Disordered" evidence="1">
    <location>
        <begin position="68"/>
        <end position="100"/>
    </location>
</feature>
<dbReference type="EMBL" id="JAUJYO010000016">
    <property type="protein sequence ID" value="KAK1295298.1"/>
    <property type="molecule type" value="Genomic_DNA"/>
</dbReference>
<dbReference type="Proteomes" id="UP001180020">
    <property type="component" value="Unassembled WGS sequence"/>
</dbReference>
<name>A0AAV9D5B1_ACOCL</name>
<gene>
    <name evidence="2" type="ORF">QJS10_CPA16g01474</name>
</gene>
<evidence type="ECO:0000313" key="3">
    <source>
        <dbReference type="Proteomes" id="UP001180020"/>
    </source>
</evidence>
<dbReference type="AlphaFoldDB" id="A0AAV9D5B1"/>
<reference evidence="2" key="1">
    <citation type="journal article" date="2023" name="Nat. Commun.">
        <title>Diploid and tetraploid genomes of Acorus and the evolution of monocots.</title>
        <authorList>
            <person name="Ma L."/>
            <person name="Liu K.W."/>
            <person name="Li Z."/>
            <person name="Hsiao Y.Y."/>
            <person name="Qi Y."/>
            <person name="Fu T."/>
            <person name="Tang G.D."/>
            <person name="Zhang D."/>
            <person name="Sun W.H."/>
            <person name="Liu D.K."/>
            <person name="Li Y."/>
            <person name="Chen G.Z."/>
            <person name="Liu X.D."/>
            <person name="Liao X.Y."/>
            <person name="Jiang Y.T."/>
            <person name="Yu X."/>
            <person name="Hao Y."/>
            <person name="Huang J."/>
            <person name="Zhao X.W."/>
            <person name="Ke S."/>
            <person name="Chen Y.Y."/>
            <person name="Wu W.L."/>
            <person name="Hsu J.L."/>
            <person name="Lin Y.F."/>
            <person name="Huang M.D."/>
            <person name="Li C.Y."/>
            <person name="Huang L."/>
            <person name="Wang Z.W."/>
            <person name="Zhao X."/>
            <person name="Zhong W.Y."/>
            <person name="Peng D.H."/>
            <person name="Ahmad S."/>
            <person name="Lan S."/>
            <person name="Zhang J.S."/>
            <person name="Tsai W.C."/>
            <person name="Van de Peer Y."/>
            <person name="Liu Z.J."/>
        </authorList>
    </citation>
    <scope>NUCLEOTIDE SEQUENCE</scope>
    <source>
        <strain evidence="2">CP</strain>
    </source>
</reference>